<accession>F3NP24</accession>
<name>F3NP24_9ACTN</name>
<feature type="compositionally biased region" description="Basic residues" evidence="1">
    <location>
        <begin position="20"/>
        <end position="33"/>
    </location>
</feature>
<dbReference type="STRING" id="996637.SGM_4888"/>
<evidence type="ECO:0000256" key="1">
    <source>
        <dbReference type="SAM" id="MobiDB-lite"/>
    </source>
</evidence>
<feature type="region of interest" description="Disordered" evidence="1">
    <location>
        <begin position="1"/>
        <end position="38"/>
    </location>
</feature>
<sequence length="55" mass="5781">MANQDKLTHASRGCSASGRTVRHTRAAHGRRASLVRGRLGTLPPGTAVVILTVSM</sequence>
<organism evidence="2 3">
    <name type="scientific">Streptomyces griseoaurantiacus M045</name>
    <dbReference type="NCBI Taxonomy" id="996637"/>
    <lineage>
        <taxon>Bacteria</taxon>
        <taxon>Bacillati</taxon>
        <taxon>Actinomycetota</taxon>
        <taxon>Actinomycetes</taxon>
        <taxon>Kitasatosporales</taxon>
        <taxon>Streptomycetaceae</taxon>
        <taxon>Streptomyces</taxon>
        <taxon>Streptomyces aurantiacus group</taxon>
    </lineage>
</organism>
<dbReference type="Proteomes" id="UP000003022">
    <property type="component" value="Unassembled WGS sequence"/>
</dbReference>
<proteinExistence type="predicted"/>
<protein>
    <submittedName>
        <fullName evidence="2">Uncharacterized protein</fullName>
    </submittedName>
</protein>
<gene>
    <name evidence="2" type="ORF">SGM_4888</name>
</gene>
<evidence type="ECO:0000313" key="2">
    <source>
        <dbReference type="EMBL" id="EGG44836.1"/>
    </source>
</evidence>
<dbReference type="EMBL" id="AEYX01000042">
    <property type="protein sequence ID" value="EGG44836.1"/>
    <property type="molecule type" value="Genomic_DNA"/>
</dbReference>
<dbReference type="AlphaFoldDB" id="F3NP24"/>
<reference evidence="2 3" key="1">
    <citation type="journal article" date="2011" name="J. Bacteriol.">
        <title>Draft genome sequence of the marine bacterium Streptomyces griseoaurantiacus M045, which produces novel manumycin-type antibiotics with a pABA core component.</title>
        <authorList>
            <person name="Li F."/>
            <person name="Jiang P."/>
            <person name="Zheng H."/>
            <person name="Wang S."/>
            <person name="Zhao G."/>
            <person name="Qin S."/>
            <person name="Liu Z."/>
        </authorList>
    </citation>
    <scope>NUCLEOTIDE SEQUENCE [LARGE SCALE GENOMIC DNA]</scope>
    <source>
        <strain evidence="2 3">M045</strain>
    </source>
</reference>
<comment type="caution">
    <text evidence="2">The sequence shown here is derived from an EMBL/GenBank/DDBJ whole genome shotgun (WGS) entry which is preliminary data.</text>
</comment>
<evidence type="ECO:0000313" key="3">
    <source>
        <dbReference type="Proteomes" id="UP000003022"/>
    </source>
</evidence>
<keyword evidence="3" id="KW-1185">Reference proteome</keyword>